<reference evidence="7" key="1">
    <citation type="submission" date="2024-06" db="EMBL/GenBank/DDBJ databases">
        <title>Streptomyces sp. strain HUAS MG91 genome sequences.</title>
        <authorList>
            <person name="Mo P."/>
        </authorList>
    </citation>
    <scope>NUCLEOTIDE SEQUENCE</scope>
    <source>
        <strain evidence="7">HUAS MG91</strain>
    </source>
</reference>
<dbReference type="KEGG" id="stac:ABII15_01365"/>
<evidence type="ECO:0000256" key="3">
    <source>
        <dbReference type="ARBA" id="ARBA00022618"/>
    </source>
</evidence>
<gene>
    <name evidence="7" type="ORF">ABII15_01365</name>
</gene>
<dbReference type="GO" id="GO:0000917">
    <property type="term" value="P:division septum assembly"/>
    <property type="evidence" value="ECO:0007669"/>
    <property type="project" value="UniProtKB-KW"/>
</dbReference>
<dbReference type="GO" id="GO:0030428">
    <property type="term" value="C:cell septum"/>
    <property type="evidence" value="ECO:0007669"/>
    <property type="project" value="UniProtKB-SubCell"/>
</dbReference>
<dbReference type="InterPro" id="IPR038658">
    <property type="entry name" value="SsgB_sf"/>
</dbReference>
<evidence type="ECO:0000256" key="4">
    <source>
        <dbReference type="ARBA" id="ARBA00022969"/>
    </source>
</evidence>
<dbReference type="Gene3D" id="2.30.31.20">
    <property type="entry name" value="Sporulation-specific cell division protein SsgB"/>
    <property type="match status" value="1"/>
</dbReference>
<dbReference type="GO" id="GO:0030435">
    <property type="term" value="P:sporulation resulting in formation of a cellular spore"/>
    <property type="evidence" value="ECO:0007669"/>
    <property type="project" value="UniProtKB-KW"/>
</dbReference>
<evidence type="ECO:0000256" key="2">
    <source>
        <dbReference type="ARBA" id="ARBA00009323"/>
    </source>
</evidence>
<evidence type="ECO:0000256" key="6">
    <source>
        <dbReference type="ARBA" id="ARBA00023306"/>
    </source>
</evidence>
<dbReference type="InterPro" id="IPR006776">
    <property type="entry name" value="SsgB"/>
</dbReference>
<keyword evidence="6" id="KW-0131">Cell cycle</keyword>
<dbReference type="EMBL" id="CP159534">
    <property type="protein sequence ID" value="XCJ68683.1"/>
    <property type="molecule type" value="Genomic_DNA"/>
</dbReference>
<accession>A0AAU8IKW6</accession>
<comment type="subcellular location">
    <subcellularLocation>
        <location evidence="1">Cell septum</location>
    </subcellularLocation>
</comment>
<organism evidence="7">
    <name type="scientific">Streptomyces tabacisoli</name>
    <dbReference type="NCBI Taxonomy" id="3156398"/>
    <lineage>
        <taxon>Bacteria</taxon>
        <taxon>Bacillati</taxon>
        <taxon>Actinomycetota</taxon>
        <taxon>Actinomycetes</taxon>
        <taxon>Kitasatosporales</taxon>
        <taxon>Streptomycetaceae</taxon>
        <taxon>Streptomyces</taxon>
    </lineage>
</organism>
<evidence type="ECO:0000313" key="7">
    <source>
        <dbReference type="EMBL" id="XCJ68683.1"/>
    </source>
</evidence>
<protein>
    <submittedName>
        <fullName evidence="7">SsgA family sporulation/cell division regulator</fullName>
    </submittedName>
</protein>
<dbReference type="Pfam" id="PF04686">
    <property type="entry name" value="SsgA"/>
    <property type="match status" value="1"/>
</dbReference>
<name>A0AAU8IKW6_9ACTN</name>
<proteinExistence type="inferred from homology"/>
<dbReference type="AlphaFoldDB" id="A0AAU8IKW6"/>
<comment type="similarity">
    <text evidence="2">Belongs to the SsgA family.</text>
</comment>
<keyword evidence="3" id="KW-0132">Cell division</keyword>
<evidence type="ECO:0000256" key="1">
    <source>
        <dbReference type="ARBA" id="ARBA00004431"/>
    </source>
</evidence>
<evidence type="ECO:0000256" key="5">
    <source>
        <dbReference type="ARBA" id="ARBA00023210"/>
    </source>
</evidence>
<sequence length="136" mass="14867">MDTHLTHLPVEITHWVTSALALRRAGEFSYDTRDPLAVTLVVEGDGQRLVRWVFARELLTEGLVARAGEGDVVLWPVDGPDGERSAFCLRLGSTRTALFEIPAEAVAGWLAGTYALVPRGTELDGVDWDLLVQPAE</sequence>
<dbReference type="RefSeq" id="WP_353940368.1">
    <property type="nucleotide sequence ID" value="NZ_CP159534.1"/>
</dbReference>
<keyword evidence="5" id="KW-0717">Septation</keyword>
<keyword evidence="4" id="KW-0749">Sporulation</keyword>